<dbReference type="PROSITE" id="PS51257">
    <property type="entry name" value="PROKAR_LIPOPROTEIN"/>
    <property type="match status" value="1"/>
</dbReference>
<keyword evidence="5" id="KW-1185">Reference proteome</keyword>
<feature type="region of interest" description="Disordered" evidence="1">
    <location>
        <begin position="63"/>
        <end position="86"/>
    </location>
</feature>
<protein>
    <recommendedName>
        <fullName evidence="3">PknH-like extracellular domain-containing protein</fullName>
    </recommendedName>
</protein>
<feature type="chain" id="PRO_5042472388" description="PknH-like extracellular domain-containing protein" evidence="2">
    <location>
        <begin position="38"/>
        <end position="218"/>
    </location>
</feature>
<sequence>MAWRRPPRGRNGVIRRAGGLCCAVTLLAACSHSSTPAAPSKTPGVDDMIVSVQDVRRIADADSLSPHSEADLHKPPPADANAPGPCRAVGHNDITFGSGWSEFRSAGYHGVTDDIEPGGNSMINGVTQAVGRYPNTDAALGAFHQLETAVQACSNLHDPNYQFNLDKPDPSTLRITADQWTHLYRTKSAVMVSVGVVGLQSADQIANTILRMVTDRVS</sequence>
<name>A0AAJ3TUX2_9MYCO</name>
<dbReference type="Gene3D" id="3.40.1000.70">
    <property type="entry name" value="PknH-like extracellular domain"/>
    <property type="match status" value="1"/>
</dbReference>
<evidence type="ECO:0000259" key="3">
    <source>
        <dbReference type="Pfam" id="PF14032"/>
    </source>
</evidence>
<accession>A0AAJ3TUX2</accession>
<dbReference type="Pfam" id="PF14032">
    <property type="entry name" value="PknH_C"/>
    <property type="match status" value="1"/>
</dbReference>
<dbReference type="EMBL" id="LQPR01000067">
    <property type="protein sequence ID" value="ORW66501.1"/>
    <property type="molecule type" value="Genomic_DNA"/>
</dbReference>
<keyword evidence="2" id="KW-0732">Signal</keyword>
<reference evidence="4 5" key="1">
    <citation type="submission" date="2016-01" db="EMBL/GenBank/DDBJ databases">
        <title>The new phylogeny of the genus Mycobacterium.</title>
        <authorList>
            <person name="Tarcisio F."/>
            <person name="Conor M."/>
            <person name="Antonella G."/>
            <person name="Elisabetta G."/>
            <person name="Giulia F.S."/>
            <person name="Sara T."/>
            <person name="Anna F."/>
            <person name="Clotilde B."/>
            <person name="Roberto B."/>
            <person name="Veronica D.S."/>
            <person name="Fabio R."/>
            <person name="Monica P."/>
            <person name="Olivier J."/>
            <person name="Enrico T."/>
            <person name="Nicola S."/>
        </authorList>
    </citation>
    <scope>NUCLEOTIDE SEQUENCE [LARGE SCALE GENOMIC DNA]</scope>
    <source>
        <strain evidence="4 5">DSM 44616</strain>
    </source>
</reference>
<dbReference type="Proteomes" id="UP000193387">
    <property type="component" value="Unassembled WGS sequence"/>
</dbReference>
<evidence type="ECO:0000256" key="2">
    <source>
        <dbReference type="SAM" id="SignalP"/>
    </source>
</evidence>
<dbReference type="AlphaFoldDB" id="A0AAJ3TUX2"/>
<proteinExistence type="predicted"/>
<organism evidence="4 5">
    <name type="scientific">Mycobacterium saskatchewanense</name>
    <dbReference type="NCBI Taxonomy" id="220927"/>
    <lineage>
        <taxon>Bacteria</taxon>
        <taxon>Bacillati</taxon>
        <taxon>Actinomycetota</taxon>
        <taxon>Actinomycetes</taxon>
        <taxon>Mycobacteriales</taxon>
        <taxon>Mycobacteriaceae</taxon>
        <taxon>Mycobacterium</taxon>
        <taxon>Mycobacterium simiae complex</taxon>
    </lineage>
</organism>
<evidence type="ECO:0000256" key="1">
    <source>
        <dbReference type="SAM" id="MobiDB-lite"/>
    </source>
</evidence>
<evidence type="ECO:0000313" key="5">
    <source>
        <dbReference type="Proteomes" id="UP000193387"/>
    </source>
</evidence>
<dbReference type="RefSeq" id="WP_085257927.1">
    <property type="nucleotide sequence ID" value="NZ_AP022573.1"/>
</dbReference>
<evidence type="ECO:0000313" key="4">
    <source>
        <dbReference type="EMBL" id="ORW66501.1"/>
    </source>
</evidence>
<dbReference type="InterPro" id="IPR038232">
    <property type="entry name" value="PknH-like_Extracell_sf"/>
</dbReference>
<feature type="domain" description="PknH-like extracellular" evidence="3">
    <location>
        <begin position="45"/>
        <end position="216"/>
    </location>
</feature>
<dbReference type="InterPro" id="IPR026954">
    <property type="entry name" value="PknH-like_Extracell"/>
</dbReference>
<feature type="signal peptide" evidence="2">
    <location>
        <begin position="1"/>
        <end position="37"/>
    </location>
</feature>
<comment type="caution">
    <text evidence="4">The sequence shown here is derived from an EMBL/GenBank/DDBJ whole genome shotgun (WGS) entry which is preliminary data.</text>
</comment>
<gene>
    <name evidence="4" type="ORF">AWC23_02015</name>
</gene>